<evidence type="ECO:0000313" key="1">
    <source>
        <dbReference type="EMBL" id="CAI0540068.1"/>
    </source>
</evidence>
<sequence>MHMWLLGLDWDTLPPWHCMRVV</sequence>
<dbReference type="Proteomes" id="UP001154282">
    <property type="component" value="Unassembled WGS sequence"/>
</dbReference>
<protein>
    <submittedName>
        <fullName evidence="1">Uncharacterized protein</fullName>
    </submittedName>
</protein>
<accession>A0AAV0Q404</accession>
<dbReference type="AlphaFoldDB" id="A0AAV0Q404"/>
<keyword evidence="2" id="KW-1185">Reference proteome</keyword>
<evidence type="ECO:0000313" key="2">
    <source>
        <dbReference type="Proteomes" id="UP001154282"/>
    </source>
</evidence>
<name>A0AAV0Q404_9ROSI</name>
<comment type="caution">
    <text evidence="1">The sequence shown here is derived from an EMBL/GenBank/DDBJ whole genome shotgun (WGS) entry which is preliminary data.</text>
</comment>
<proteinExistence type="predicted"/>
<gene>
    <name evidence="1" type="ORF">LITE_LOCUS41524</name>
</gene>
<reference evidence="1" key="1">
    <citation type="submission" date="2022-08" db="EMBL/GenBank/DDBJ databases">
        <authorList>
            <person name="Gutierrez-Valencia J."/>
        </authorList>
    </citation>
    <scope>NUCLEOTIDE SEQUENCE</scope>
</reference>
<organism evidence="1 2">
    <name type="scientific">Linum tenue</name>
    <dbReference type="NCBI Taxonomy" id="586396"/>
    <lineage>
        <taxon>Eukaryota</taxon>
        <taxon>Viridiplantae</taxon>
        <taxon>Streptophyta</taxon>
        <taxon>Embryophyta</taxon>
        <taxon>Tracheophyta</taxon>
        <taxon>Spermatophyta</taxon>
        <taxon>Magnoliopsida</taxon>
        <taxon>eudicotyledons</taxon>
        <taxon>Gunneridae</taxon>
        <taxon>Pentapetalae</taxon>
        <taxon>rosids</taxon>
        <taxon>fabids</taxon>
        <taxon>Malpighiales</taxon>
        <taxon>Linaceae</taxon>
        <taxon>Linum</taxon>
    </lineage>
</organism>
<dbReference type="EMBL" id="CAMGYJ010000009">
    <property type="protein sequence ID" value="CAI0540068.1"/>
    <property type="molecule type" value="Genomic_DNA"/>
</dbReference>